<evidence type="ECO:0000256" key="10">
    <source>
        <dbReference type="ARBA" id="ARBA00023235"/>
    </source>
</evidence>
<dbReference type="CDD" id="cd05800">
    <property type="entry name" value="PGM_like2"/>
    <property type="match status" value="1"/>
</dbReference>
<organism evidence="19 20">
    <name type="scientific">Anaerocolumna sedimenticola</name>
    <dbReference type="NCBI Taxonomy" id="2696063"/>
    <lineage>
        <taxon>Bacteria</taxon>
        <taxon>Bacillati</taxon>
        <taxon>Bacillota</taxon>
        <taxon>Clostridia</taxon>
        <taxon>Lachnospirales</taxon>
        <taxon>Lachnospiraceae</taxon>
        <taxon>Anaerocolumna</taxon>
    </lineage>
</organism>
<reference evidence="19 20" key="1">
    <citation type="submission" date="2020-01" db="EMBL/GenBank/DDBJ databases">
        <title>Genome analysis of Anaerocolumna sp. CBA3638.</title>
        <authorList>
            <person name="Kim J."/>
            <person name="Roh S.W."/>
        </authorList>
    </citation>
    <scope>NUCLEOTIDE SEQUENCE [LARGE SCALE GENOMIC DNA]</scope>
    <source>
        <strain evidence="19 20">CBA3638</strain>
    </source>
</reference>
<dbReference type="SUPFAM" id="SSF55957">
    <property type="entry name" value="Phosphoglucomutase, C-terminal domain"/>
    <property type="match status" value="1"/>
</dbReference>
<comment type="catalytic activity">
    <reaction evidence="1">
        <text>alpha-D-glucose 1-phosphate = alpha-D-glucose 6-phosphate</text>
        <dbReference type="Rhea" id="RHEA:23536"/>
        <dbReference type="ChEBI" id="CHEBI:58225"/>
        <dbReference type="ChEBI" id="CHEBI:58601"/>
        <dbReference type="EC" id="5.4.2.2"/>
    </reaction>
</comment>
<feature type="domain" description="Alpha-D-phosphohexomutase alpha/beta/alpha" evidence="16">
    <location>
        <begin position="2"/>
        <end position="136"/>
    </location>
</feature>
<evidence type="ECO:0000259" key="17">
    <source>
        <dbReference type="Pfam" id="PF02879"/>
    </source>
</evidence>
<dbReference type="Pfam" id="PF00408">
    <property type="entry name" value="PGM_PMM_IV"/>
    <property type="match status" value="1"/>
</dbReference>
<comment type="pathway">
    <text evidence="4">Lipid metabolism.</text>
</comment>
<evidence type="ECO:0000256" key="5">
    <source>
        <dbReference type="ARBA" id="ARBA00010231"/>
    </source>
</evidence>
<feature type="domain" description="Alpha-D-phosphohexomutase alpha/beta/alpha" evidence="18">
    <location>
        <begin position="267"/>
        <end position="374"/>
    </location>
</feature>
<evidence type="ECO:0000256" key="12">
    <source>
        <dbReference type="ARBA" id="ARBA00041398"/>
    </source>
</evidence>
<dbReference type="InterPro" id="IPR005844">
    <property type="entry name" value="A-D-PHexomutase_a/b/a-I"/>
</dbReference>
<keyword evidence="20" id="KW-1185">Reference proteome</keyword>
<dbReference type="SUPFAM" id="SSF53738">
    <property type="entry name" value="Phosphoglucomutase, first 3 domains"/>
    <property type="match status" value="2"/>
</dbReference>
<feature type="domain" description="Alpha-D-phosphohexomutase C-terminal" evidence="15">
    <location>
        <begin position="425"/>
        <end position="461"/>
    </location>
</feature>
<dbReference type="Proteomes" id="UP000464314">
    <property type="component" value="Chromosome"/>
</dbReference>
<comment type="pathway">
    <text evidence="3">Glycolipid metabolism; diglucosyl-diacylglycerol biosynthesis.</text>
</comment>
<accession>A0A6P1TE63</accession>
<dbReference type="KEGG" id="anr:Ana3638_00445"/>
<dbReference type="EC" id="5.4.2.2" evidence="6"/>
<dbReference type="InterPro" id="IPR016066">
    <property type="entry name" value="A-D-PHexomutase_CS"/>
</dbReference>
<dbReference type="InterPro" id="IPR036900">
    <property type="entry name" value="A-D-PHexomutase_C_sf"/>
</dbReference>
<evidence type="ECO:0000256" key="8">
    <source>
        <dbReference type="ARBA" id="ARBA00022723"/>
    </source>
</evidence>
<evidence type="ECO:0000256" key="3">
    <source>
        <dbReference type="ARBA" id="ARBA00005164"/>
    </source>
</evidence>
<dbReference type="Pfam" id="PF02880">
    <property type="entry name" value="PGM_PMM_III"/>
    <property type="match status" value="1"/>
</dbReference>
<dbReference type="Gene3D" id="3.40.120.10">
    <property type="entry name" value="Alpha-D-Glucose-1,6-Bisphosphate, subunit A, domain 3"/>
    <property type="match status" value="3"/>
</dbReference>
<dbReference type="Pfam" id="PF02879">
    <property type="entry name" value="PGM_PMM_II"/>
    <property type="match status" value="1"/>
</dbReference>
<dbReference type="GO" id="GO:0008973">
    <property type="term" value="F:phosphopentomutase activity"/>
    <property type="evidence" value="ECO:0007669"/>
    <property type="project" value="TreeGrafter"/>
</dbReference>
<keyword evidence="7" id="KW-0597">Phosphoprotein</keyword>
<dbReference type="GO" id="GO:0006166">
    <property type="term" value="P:purine ribonucleoside salvage"/>
    <property type="evidence" value="ECO:0007669"/>
    <property type="project" value="TreeGrafter"/>
</dbReference>
<dbReference type="InterPro" id="IPR005845">
    <property type="entry name" value="A-D-PHexomutase_a/b/a-II"/>
</dbReference>
<evidence type="ECO:0000259" key="18">
    <source>
        <dbReference type="Pfam" id="PF02880"/>
    </source>
</evidence>
<dbReference type="GO" id="GO:0004614">
    <property type="term" value="F:phosphoglucomutase activity"/>
    <property type="evidence" value="ECO:0007669"/>
    <property type="project" value="UniProtKB-EC"/>
</dbReference>
<dbReference type="GO" id="GO:0005975">
    <property type="term" value="P:carbohydrate metabolic process"/>
    <property type="evidence" value="ECO:0007669"/>
    <property type="project" value="InterPro"/>
</dbReference>
<comment type="similarity">
    <text evidence="5 14">Belongs to the phosphohexose mutase family.</text>
</comment>
<evidence type="ECO:0000256" key="2">
    <source>
        <dbReference type="ARBA" id="ARBA00001946"/>
    </source>
</evidence>
<evidence type="ECO:0000256" key="14">
    <source>
        <dbReference type="RuleBase" id="RU004326"/>
    </source>
</evidence>
<dbReference type="EMBL" id="CP048000">
    <property type="protein sequence ID" value="QHQ59454.1"/>
    <property type="molecule type" value="Genomic_DNA"/>
</dbReference>
<dbReference type="PRINTS" id="PR00509">
    <property type="entry name" value="PGMPMM"/>
</dbReference>
<feature type="domain" description="Alpha-D-phosphohexomutase alpha/beta/alpha" evidence="17">
    <location>
        <begin position="162"/>
        <end position="262"/>
    </location>
</feature>
<sequence>MVKFGTGGWRAIIGEDFTKSNIQKLSKALAVKMMNEGVTENGIVIGYDRRFLSKEAMRWAGEIFAAEGITAYLINRSSPTPLIMYYVMKHELHYGMMITASHNPAIYNGIKVFTYGGRDADEIQTQDIENYIMDVKEEEVLGMEYEKAVEAQLIIEINPLNEYLDNIINAIDMQAIKNRGLRIALDPMYGVSETSLKTILLTARCEVNTIHDRHDTLFGGKLPSPSAQTLRSLKNYVADHYMDIGIATDGDADRIGVIDDTGRFLHPNDLLVVLYYYLVKYKGWHGAVVRNIATTHMLDKVAESFGEKCYEVPVGFKYISAKMQETNAIIGGESSGGLTVRGHINGKDGIYAAALLIEMIAVTGKNLSQIIREIEEENGAIYMEERDYKFTQEKKEEIFMTLLVDKCLPDIPFEVDKISYLDGCKVYFKNGGWIIARFSGTEPLLRIFCEMPEAEDAIKLCETYEDFLGLNNKKTLEQKKLVLNHK</sequence>
<evidence type="ECO:0000259" key="16">
    <source>
        <dbReference type="Pfam" id="PF02878"/>
    </source>
</evidence>
<evidence type="ECO:0000256" key="1">
    <source>
        <dbReference type="ARBA" id="ARBA00000443"/>
    </source>
</evidence>
<evidence type="ECO:0000313" key="19">
    <source>
        <dbReference type="EMBL" id="QHQ59454.1"/>
    </source>
</evidence>
<evidence type="ECO:0000259" key="15">
    <source>
        <dbReference type="Pfam" id="PF00408"/>
    </source>
</evidence>
<evidence type="ECO:0000256" key="6">
    <source>
        <dbReference type="ARBA" id="ARBA00012728"/>
    </source>
</evidence>
<evidence type="ECO:0000256" key="4">
    <source>
        <dbReference type="ARBA" id="ARBA00005189"/>
    </source>
</evidence>
<dbReference type="FunFam" id="3.40.120.10:FF:000028">
    <property type="entry name" value="GlcNAc phosphomutase"/>
    <property type="match status" value="1"/>
</dbReference>
<keyword evidence="9 14" id="KW-0460">Magnesium</keyword>
<evidence type="ECO:0000256" key="7">
    <source>
        <dbReference type="ARBA" id="ARBA00022553"/>
    </source>
</evidence>
<dbReference type="Gene3D" id="3.30.310.50">
    <property type="entry name" value="Alpha-D-phosphohexomutase, C-terminal domain"/>
    <property type="match status" value="1"/>
</dbReference>
<evidence type="ECO:0000256" key="9">
    <source>
        <dbReference type="ARBA" id="ARBA00022842"/>
    </source>
</evidence>
<dbReference type="AlphaFoldDB" id="A0A6P1TE63"/>
<comment type="cofactor">
    <cofactor evidence="2">
        <name>Mg(2+)</name>
        <dbReference type="ChEBI" id="CHEBI:18420"/>
    </cofactor>
</comment>
<dbReference type="Pfam" id="PF02878">
    <property type="entry name" value="PGM_PMM_I"/>
    <property type="match status" value="1"/>
</dbReference>
<dbReference type="InterPro" id="IPR005841">
    <property type="entry name" value="Alpha-D-phosphohexomutase_SF"/>
</dbReference>
<dbReference type="InterPro" id="IPR005846">
    <property type="entry name" value="A-D-PHexomutase_a/b/a-III"/>
</dbReference>
<dbReference type="InterPro" id="IPR016055">
    <property type="entry name" value="A-D-PHexomutase_a/b/a-I/II/III"/>
</dbReference>
<keyword evidence="8 14" id="KW-0479">Metal-binding</keyword>
<evidence type="ECO:0000256" key="13">
    <source>
        <dbReference type="ARBA" id="ARBA00041467"/>
    </source>
</evidence>
<dbReference type="GO" id="GO:0000287">
    <property type="term" value="F:magnesium ion binding"/>
    <property type="evidence" value="ECO:0007669"/>
    <property type="project" value="InterPro"/>
</dbReference>
<dbReference type="PANTHER" id="PTHR45745:SF1">
    <property type="entry name" value="PHOSPHOGLUCOMUTASE 2B-RELATED"/>
    <property type="match status" value="1"/>
</dbReference>
<name>A0A6P1TE63_9FIRM</name>
<dbReference type="PROSITE" id="PS00710">
    <property type="entry name" value="PGM_PMM"/>
    <property type="match status" value="1"/>
</dbReference>
<dbReference type="RefSeq" id="WP_161836055.1">
    <property type="nucleotide sequence ID" value="NZ_CP048000.1"/>
</dbReference>
<gene>
    <name evidence="19" type="ORF">Ana3638_00445</name>
</gene>
<evidence type="ECO:0000313" key="20">
    <source>
        <dbReference type="Proteomes" id="UP000464314"/>
    </source>
</evidence>
<evidence type="ECO:0000256" key="11">
    <source>
        <dbReference type="ARBA" id="ARBA00039995"/>
    </source>
</evidence>
<dbReference type="InterPro" id="IPR005843">
    <property type="entry name" value="A-D-PHexomutase_C"/>
</dbReference>
<proteinExistence type="inferred from homology"/>
<keyword evidence="10" id="KW-0413">Isomerase</keyword>
<protein>
    <recommendedName>
        <fullName evidence="11">Phosphoglucomutase</fullName>
        <ecNumber evidence="6">5.4.2.2</ecNumber>
    </recommendedName>
    <alternativeName>
        <fullName evidence="13">Alpha-phosphoglucomutase</fullName>
    </alternativeName>
    <alternativeName>
        <fullName evidence="12">Glucose phosphomutase</fullName>
    </alternativeName>
</protein>
<dbReference type="PANTHER" id="PTHR45745">
    <property type="entry name" value="PHOSPHOMANNOMUTASE 45A"/>
    <property type="match status" value="1"/>
</dbReference>